<evidence type="ECO:0000256" key="7">
    <source>
        <dbReference type="SAM" id="Phobius"/>
    </source>
</evidence>
<dbReference type="InterPro" id="IPR002524">
    <property type="entry name" value="Cation_efflux"/>
</dbReference>
<dbReference type="EMBL" id="AP035768">
    <property type="protein sequence ID" value="BFO22101.1"/>
    <property type="molecule type" value="Genomic_DNA"/>
</dbReference>
<name>A0AAT9HWY4_9ACTN</name>
<evidence type="ECO:0000256" key="5">
    <source>
        <dbReference type="ARBA" id="ARBA00023136"/>
    </source>
</evidence>
<dbReference type="GO" id="GO:0008324">
    <property type="term" value="F:monoatomic cation transmembrane transporter activity"/>
    <property type="evidence" value="ECO:0007669"/>
    <property type="project" value="InterPro"/>
</dbReference>
<reference evidence="9" key="2">
    <citation type="submission" date="2024-07" db="EMBL/GenBank/DDBJ databases">
        <title>Streptomyces haneummycinica sp. nov., a new antibiotic-producing actinobacterium isolated from marine sediment.</title>
        <authorList>
            <person name="Uemura M."/>
            <person name="Hamada M."/>
            <person name="Hirano S."/>
            <person name="Kobayashi K."/>
            <person name="Ohshiro T."/>
            <person name="Kobayashi T."/>
            <person name="Terahara T."/>
        </authorList>
    </citation>
    <scope>NUCLEOTIDE SEQUENCE</scope>
    <source>
        <strain evidence="9">KM77-8</strain>
    </source>
</reference>
<dbReference type="SUPFAM" id="SSF161111">
    <property type="entry name" value="Cation efflux protein transmembrane domain-like"/>
    <property type="match status" value="1"/>
</dbReference>
<feature type="transmembrane region" description="Helical" evidence="7">
    <location>
        <begin position="6"/>
        <end position="30"/>
    </location>
</feature>
<dbReference type="SUPFAM" id="SSF160240">
    <property type="entry name" value="Cation efflux protein cytoplasmic domain-like"/>
    <property type="match status" value="1"/>
</dbReference>
<dbReference type="InterPro" id="IPR058533">
    <property type="entry name" value="Cation_efflux_TM"/>
</dbReference>
<sequence>MSASGGTKAIVAALGANLAIAVAKFVAFLFSGSSSMLAESVHSLADSGNQALLLVGGKRAQRQATPQHPFGYGRERYIYAFLVSIVLFSVGGMFAIYEGYEKIKNPHDIEHWYWPVGVLVFAIIAESFSFRTAIKESNPLRGQHSWKEFVRRAKAPELPVVLLEDLGALVGLVLALGGVGLALATGDSVWDGIGTLCIGVLLILIALVLAVETKSLLLGEAAGPEETRKIEAAVVDGDTVPRIIHMRTLHIGPEELLVAAKIAVRHDDTATEIAAAIDAAEARIREAVPIARVIYLEPDIYSETEAAKGADSEATPAAPPPRTPATDPHGSPGPAERPAGPSPSPAQNGLMCTRPDWGRPGPAV</sequence>
<evidence type="ECO:0000313" key="9">
    <source>
        <dbReference type="EMBL" id="BFO22101.1"/>
    </source>
</evidence>
<dbReference type="InterPro" id="IPR036837">
    <property type="entry name" value="Cation_efflux_CTD_sf"/>
</dbReference>
<dbReference type="NCBIfam" id="TIGR01297">
    <property type="entry name" value="CDF"/>
    <property type="match status" value="1"/>
</dbReference>
<proteinExistence type="predicted"/>
<dbReference type="Gene3D" id="1.20.1510.10">
    <property type="entry name" value="Cation efflux protein transmembrane domain"/>
    <property type="match status" value="1"/>
</dbReference>
<accession>A0AAT9HWY4</accession>
<gene>
    <name evidence="9" type="ORF">SHKM778_84890</name>
</gene>
<evidence type="ECO:0000256" key="1">
    <source>
        <dbReference type="ARBA" id="ARBA00004141"/>
    </source>
</evidence>
<keyword evidence="2" id="KW-0813">Transport</keyword>
<evidence type="ECO:0000256" key="3">
    <source>
        <dbReference type="ARBA" id="ARBA00022692"/>
    </source>
</evidence>
<organism evidence="9">
    <name type="scientific">Streptomyces haneummycinicus</name>
    <dbReference type="NCBI Taxonomy" id="3074435"/>
    <lineage>
        <taxon>Bacteria</taxon>
        <taxon>Bacillati</taxon>
        <taxon>Actinomycetota</taxon>
        <taxon>Actinomycetes</taxon>
        <taxon>Kitasatosporales</taxon>
        <taxon>Streptomycetaceae</taxon>
        <taxon>Streptomyces</taxon>
    </lineage>
</organism>
<keyword evidence="4 7" id="KW-1133">Transmembrane helix</keyword>
<keyword evidence="5 7" id="KW-0472">Membrane</keyword>
<feature type="transmembrane region" description="Helical" evidence="7">
    <location>
        <begin position="189"/>
        <end position="211"/>
    </location>
</feature>
<comment type="subcellular location">
    <subcellularLocation>
        <location evidence="1">Membrane</location>
        <topology evidence="1">Multi-pass membrane protein</topology>
    </subcellularLocation>
</comment>
<evidence type="ECO:0000256" key="6">
    <source>
        <dbReference type="SAM" id="MobiDB-lite"/>
    </source>
</evidence>
<protein>
    <submittedName>
        <fullName evidence="9">Cation diffusion facilitator family transporter</fullName>
    </submittedName>
</protein>
<feature type="transmembrane region" description="Helical" evidence="7">
    <location>
        <begin position="161"/>
        <end position="183"/>
    </location>
</feature>
<evidence type="ECO:0000259" key="8">
    <source>
        <dbReference type="Pfam" id="PF01545"/>
    </source>
</evidence>
<evidence type="ECO:0000256" key="4">
    <source>
        <dbReference type="ARBA" id="ARBA00022989"/>
    </source>
</evidence>
<feature type="domain" description="Cation efflux protein transmembrane" evidence="8">
    <location>
        <begin position="11"/>
        <end position="218"/>
    </location>
</feature>
<feature type="transmembrane region" description="Helical" evidence="7">
    <location>
        <begin position="112"/>
        <end position="134"/>
    </location>
</feature>
<dbReference type="PANTHER" id="PTHR13414:SF9">
    <property type="entry name" value="PROTON-COUPLED ZINC ANTIPORTER SLC30A9, MITOCHONDRIAL"/>
    <property type="match status" value="1"/>
</dbReference>
<evidence type="ECO:0000256" key="2">
    <source>
        <dbReference type="ARBA" id="ARBA00022448"/>
    </source>
</evidence>
<feature type="region of interest" description="Disordered" evidence="6">
    <location>
        <begin position="306"/>
        <end position="364"/>
    </location>
</feature>
<dbReference type="GO" id="GO:0016020">
    <property type="term" value="C:membrane"/>
    <property type="evidence" value="ECO:0007669"/>
    <property type="project" value="UniProtKB-SubCell"/>
</dbReference>
<feature type="transmembrane region" description="Helical" evidence="7">
    <location>
        <begin position="77"/>
        <end position="97"/>
    </location>
</feature>
<dbReference type="Pfam" id="PF01545">
    <property type="entry name" value="Cation_efflux"/>
    <property type="match status" value="1"/>
</dbReference>
<dbReference type="InterPro" id="IPR027469">
    <property type="entry name" value="Cation_efflux_TMD_sf"/>
</dbReference>
<reference evidence="9" key="1">
    <citation type="submission" date="2024-06" db="EMBL/GenBank/DDBJ databases">
        <authorList>
            <consortium name="consrtm"/>
            <person name="Uemura M."/>
            <person name="Terahara T."/>
        </authorList>
    </citation>
    <scope>NUCLEOTIDE SEQUENCE</scope>
    <source>
        <strain evidence="9">KM77-8</strain>
    </source>
</reference>
<dbReference type="InterPro" id="IPR040177">
    <property type="entry name" value="SLC30A9"/>
</dbReference>
<dbReference type="AlphaFoldDB" id="A0AAT9HWY4"/>
<dbReference type="PANTHER" id="PTHR13414">
    <property type="entry name" value="HUEL-CATION TRANSPORTER"/>
    <property type="match status" value="1"/>
</dbReference>
<dbReference type="GO" id="GO:0006829">
    <property type="term" value="P:zinc ion transport"/>
    <property type="evidence" value="ECO:0007669"/>
    <property type="project" value="InterPro"/>
</dbReference>
<keyword evidence="3 7" id="KW-0812">Transmembrane</keyword>